<name>A0A1X2IDL6_9FUNG</name>
<organism evidence="2 3">
    <name type="scientific">Absidia repens</name>
    <dbReference type="NCBI Taxonomy" id="90262"/>
    <lineage>
        <taxon>Eukaryota</taxon>
        <taxon>Fungi</taxon>
        <taxon>Fungi incertae sedis</taxon>
        <taxon>Mucoromycota</taxon>
        <taxon>Mucoromycotina</taxon>
        <taxon>Mucoromycetes</taxon>
        <taxon>Mucorales</taxon>
        <taxon>Cunninghamellaceae</taxon>
        <taxon>Absidia</taxon>
    </lineage>
</organism>
<feature type="non-terminal residue" evidence="2">
    <location>
        <position position="55"/>
    </location>
</feature>
<evidence type="ECO:0000313" key="3">
    <source>
        <dbReference type="Proteomes" id="UP000193560"/>
    </source>
</evidence>
<keyword evidence="1" id="KW-1133">Transmembrane helix</keyword>
<feature type="transmembrane region" description="Helical" evidence="1">
    <location>
        <begin position="31"/>
        <end position="52"/>
    </location>
</feature>
<dbReference type="EMBL" id="MCGE01000014">
    <property type="protein sequence ID" value="ORZ14582.1"/>
    <property type="molecule type" value="Genomic_DNA"/>
</dbReference>
<evidence type="ECO:0000313" key="2">
    <source>
        <dbReference type="EMBL" id="ORZ14582.1"/>
    </source>
</evidence>
<dbReference type="AlphaFoldDB" id="A0A1X2IDL6"/>
<dbReference type="Proteomes" id="UP000193560">
    <property type="component" value="Unassembled WGS sequence"/>
</dbReference>
<keyword evidence="1" id="KW-0812">Transmembrane</keyword>
<accession>A0A1X2IDL6</accession>
<keyword evidence="1" id="KW-0472">Membrane</keyword>
<sequence length="55" mass="6535">MIFFGNTLLLFIFFILVITCILTKLSSSVLFFLPLMLTSVYCDLYFGVYFFFTFY</sequence>
<protein>
    <submittedName>
        <fullName evidence="2">Uncharacterized protein</fullName>
    </submittedName>
</protein>
<reference evidence="2 3" key="1">
    <citation type="submission" date="2016-07" db="EMBL/GenBank/DDBJ databases">
        <title>Pervasive Adenine N6-methylation of Active Genes in Fungi.</title>
        <authorList>
            <consortium name="DOE Joint Genome Institute"/>
            <person name="Mondo S.J."/>
            <person name="Dannebaum R.O."/>
            <person name="Kuo R.C."/>
            <person name="Labutti K."/>
            <person name="Haridas S."/>
            <person name="Kuo A."/>
            <person name="Salamov A."/>
            <person name="Ahrendt S.R."/>
            <person name="Lipzen A."/>
            <person name="Sullivan W."/>
            <person name="Andreopoulos W.B."/>
            <person name="Clum A."/>
            <person name="Lindquist E."/>
            <person name="Daum C."/>
            <person name="Ramamoorthy G.K."/>
            <person name="Gryganskyi A."/>
            <person name="Culley D."/>
            <person name="Magnuson J.K."/>
            <person name="James T.Y."/>
            <person name="O'Malley M.A."/>
            <person name="Stajich J.E."/>
            <person name="Spatafora J.W."/>
            <person name="Visel A."/>
            <person name="Grigoriev I.V."/>
        </authorList>
    </citation>
    <scope>NUCLEOTIDE SEQUENCE [LARGE SCALE GENOMIC DNA]</scope>
    <source>
        <strain evidence="2 3">NRRL 1336</strain>
    </source>
</reference>
<gene>
    <name evidence="2" type="ORF">BCR42DRAFT_417229</name>
</gene>
<proteinExistence type="predicted"/>
<feature type="transmembrane region" description="Helical" evidence="1">
    <location>
        <begin position="7"/>
        <end position="25"/>
    </location>
</feature>
<evidence type="ECO:0000256" key="1">
    <source>
        <dbReference type="SAM" id="Phobius"/>
    </source>
</evidence>
<comment type="caution">
    <text evidence="2">The sequence shown here is derived from an EMBL/GenBank/DDBJ whole genome shotgun (WGS) entry which is preliminary data.</text>
</comment>
<keyword evidence="3" id="KW-1185">Reference proteome</keyword>